<comment type="caution">
    <text evidence="1">The sequence shown here is derived from an EMBL/GenBank/DDBJ whole genome shotgun (WGS) entry which is preliminary data.</text>
</comment>
<reference evidence="1 2" key="1">
    <citation type="submission" date="2018-03" db="EMBL/GenBank/DDBJ databases">
        <authorList>
            <person name="Keele B.F."/>
        </authorList>
    </citation>
    <scope>NUCLEOTIDE SEQUENCE [LARGE SCALE GENOMIC DNA]</scope>
    <source>
        <strain evidence="1 2">AU19729</strain>
    </source>
</reference>
<dbReference type="AlphaFoldDB" id="A0A2S9N1D2"/>
<dbReference type="Proteomes" id="UP000238982">
    <property type="component" value="Unassembled WGS sequence"/>
</dbReference>
<evidence type="ECO:0000313" key="1">
    <source>
        <dbReference type="EMBL" id="PRF66108.1"/>
    </source>
</evidence>
<gene>
    <name evidence="1" type="ORF">C6Q15_02170</name>
</gene>
<protein>
    <submittedName>
        <fullName evidence="1">Uncharacterized protein</fullName>
    </submittedName>
</protein>
<dbReference type="RefSeq" id="WP_105796440.1">
    <property type="nucleotide sequence ID" value="NZ_JAGSWF010000035.1"/>
</dbReference>
<sequence length="84" mass="9769">MRAAVAMHCALRFRSMRAQRSVSVARAWVRRGVDALSDPDRIARRFVRLVPIARPCFLWCRLRISHRLEKRTVECSRAIQAGIH</sequence>
<evidence type="ECO:0000313" key="2">
    <source>
        <dbReference type="Proteomes" id="UP000238982"/>
    </source>
</evidence>
<name>A0A2S9N1D2_9BURK</name>
<dbReference type="EMBL" id="PVGH01000013">
    <property type="protein sequence ID" value="PRF66108.1"/>
    <property type="molecule type" value="Genomic_DNA"/>
</dbReference>
<proteinExistence type="predicted"/>
<organism evidence="1 2">
    <name type="scientific">Burkholderia multivorans</name>
    <dbReference type="NCBI Taxonomy" id="87883"/>
    <lineage>
        <taxon>Bacteria</taxon>
        <taxon>Pseudomonadati</taxon>
        <taxon>Pseudomonadota</taxon>
        <taxon>Betaproteobacteria</taxon>
        <taxon>Burkholderiales</taxon>
        <taxon>Burkholderiaceae</taxon>
        <taxon>Burkholderia</taxon>
        <taxon>Burkholderia cepacia complex</taxon>
    </lineage>
</organism>
<accession>A0A2S9N1D2</accession>